<accession>A0ABR0A6R5</accession>
<organism evidence="1 2">
    <name type="scientific">Daphnia magna</name>
    <dbReference type="NCBI Taxonomy" id="35525"/>
    <lineage>
        <taxon>Eukaryota</taxon>
        <taxon>Metazoa</taxon>
        <taxon>Ecdysozoa</taxon>
        <taxon>Arthropoda</taxon>
        <taxon>Crustacea</taxon>
        <taxon>Branchiopoda</taxon>
        <taxon>Diplostraca</taxon>
        <taxon>Cladocera</taxon>
        <taxon>Anomopoda</taxon>
        <taxon>Daphniidae</taxon>
        <taxon>Daphnia</taxon>
    </lineage>
</organism>
<evidence type="ECO:0000313" key="1">
    <source>
        <dbReference type="EMBL" id="KAK4020831.1"/>
    </source>
</evidence>
<sequence>MNVTMGSPFPAKNFNIANRKEFILLYGFLTTKNKSSFRYNQTHLSRSLNIRKRLGFSVMWAIWSLVHSLLQHFRGKLFSL</sequence>
<name>A0ABR0A6R5_9CRUS</name>
<protein>
    <submittedName>
        <fullName evidence="1">Uncharacterized protein</fullName>
    </submittedName>
</protein>
<keyword evidence="2" id="KW-1185">Reference proteome</keyword>
<proteinExistence type="predicted"/>
<dbReference type="Proteomes" id="UP001234178">
    <property type="component" value="Unassembled WGS sequence"/>
</dbReference>
<dbReference type="EMBL" id="JAOYFB010000036">
    <property type="protein sequence ID" value="KAK4020831.1"/>
    <property type="molecule type" value="Genomic_DNA"/>
</dbReference>
<gene>
    <name evidence="1" type="ORF">OUZ56_002776</name>
</gene>
<reference evidence="1 2" key="1">
    <citation type="journal article" date="2023" name="Nucleic Acids Res.">
        <title>The hologenome of Daphnia magna reveals possible DNA methylation and microbiome-mediated evolution of the host genome.</title>
        <authorList>
            <person name="Chaturvedi A."/>
            <person name="Li X."/>
            <person name="Dhandapani V."/>
            <person name="Marshall H."/>
            <person name="Kissane S."/>
            <person name="Cuenca-Cambronero M."/>
            <person name="Asole G."/>
            <person name="Calvet F."/>
            <person name="Ruiz-Romero M."/>
            <person name="Marangio P."/>
            <person name="Guigo R."/>
            <person name="Rago D."/>
            <person name="Mirbahai L."/>
            <person name="Eastwood N."/>
            <person name="Colbourne J.K."/>
            <person name="Zhou J."/>
            <person name="Mallon E."/>
            <person name="Orsini L."/>
        </authorList>
    </citation>
    <scope>NUCLEOTIDE SEQUENCE [LARGE SCALE GENOMIC DNA]</scope>
    <source>
        <strain evidence="1">LRV0_1</strain>
    </source>
</reference>
<comment type="caution">
    <text evidence="1">The sequence shown here is derived from an EMBL/GenBank/DDBJ whole genome shotgun (WGS) entry which is preliminary data.</text>
</comment>
<evidence type="ECO:0000313" key="2">
    <source>
        <dbReference type="Proteomes" id="UP001234178"/>
    </source>
</evidence>